<evidence type="ECO:0008006" key="3">
    <source>
        <dbReference type="Google" id="ProtNLM"/>
    </source>
</evidence>
<protein>
    <recommendedName>
        <fullName evidence="3">Phospholipid/glycerol acyltransferase domain-containing protein</fullName>
    </recommendedName>
</protein>
<sequence>MPSTLERWLKSLLVLLSLSTTTLFFGVLILSLVPVKFALKKTPFDRRVKEALFGLARSWIYFNNWVYTGLYQVEWRIIGHTNLKPEGQYLLISNHVSSADILAIFVLA</sequence>
<proteinExistence type="predicted"/>
<reference evidence="2" key="1">
    <citation type="submission" date="2018-05" db="EMBL/GenBank/DDBJ databases">
        <authorList>
            <person name="Lanie J.A."/>
            <person name="Ng W.-L."/>
            <person name="Kazmierczak K.M."/>
            <person name="Andrzejewski T.M."/>
            <person name="Davidsen T.M."/>
            <person name="Wayne K.J."/>
            <person name="Tettelin H."/>
            <person name="Glass J.I."/>
            <person name="Rusch D."/>
            <person name="Podicherti R."/>
            <person name="Tsui H.-C.T."/>
            <person name="Winkler M.E."/>
        </authorList>
    </citation>
    <scope>NUCLEOTIDE SEQUENCE</scope>
</reference>
<keyword evidence="1" id="KW-1133">Transmembrane helix</keyword>
<organism evidence="2">
    <name type="scientific">marine metagenome</name>
    <dbReference type="NCBI Taxonomy" id="408172"/>
    <lineage>
        <taxon>unclassified sequences</taxon>
        <taxon>metagenomes</taxon>
        <taxon>ecological metagenomes</taxon>
    </lineage>
</organism>
<keyword evidence="1" id="KW-0812">Transmembrane</keyword>
<gene>
    <name evidence="2" type="ORF">METZ01_LOCUS217810</name>
</gene>
<feature type="non-terminal residue" evidence="2">
    <location>
        <position position="108"/>
    </location>
</feature>
<evidence type="ECO:0000256" key="1">
    <source>
        <dbReference type="SAM" id="Phobius"/>
    </source>
</evidence>
<dbReference type="EMBL" id="UINC01051149">
    <property type="protein sequence ID" value="SVB64956.1"/>
    <property type="molecule type" value="Genomic_DNA"/>
</dbReference>
<keyword evidence="1" id="KW-0472">Membrane</keyword>
<name>A0A382FPA0_9ZZZZ</name>
<evidence type="ECO:0000313" key="2">
    <source>
        <dbReference type="EMBL" id="SVB64956.1"/>
    </source>
</evidence>
<feature type="transmembrane region" description="Helical" evidence="1">
    <location>
        <begin position="12"/>
        <end position="39"/>
    </location>
</feature>
<dbReference type="SUPFAM" id="SSF69593">
    <property type="entry name" value="Glycerol-3-phosphate (1)-acyltransferase"/>
    <property type="match status" value="1"/>
</dbReference>
<dbReference type="AlphaFoldDB" id="A0A382FPA0"/>
<accession>A0A382FPA0</accession>